<dbReference type="PROSITE" id="PS50181">
    <property type="entry name" value="FBOX"/>
    <property type="match status" value="1"/>
</dbReference>
<evidence type="ECO:0000313" key="2">
    <source>
        <dbReference type="EMBL" id="KAK5705404.1"/>
    </source>
</evidence>
<protein>
    <recommendedName>
        <fullName evidence="1">F-box domain-containing protein</fullName>
    </recommendedName>
</protein>
<dbReference type="Gene3D" id="1.20.1280.50">
    <property type="match status" value="1"/>
</dbReference>
<dbReference type="AlphaFoldDB" id="A0AAN7VVG0"/>
<sequence>MATITGIHTLPSELIAHIASYTDARTALCLTTTSRKIREASYDVLVFQAIIETSKRTSWKRSLWYRPSRYLQTIAEVAAKDVRIWARYALADHKAHEQGMTTTEIDSSPMGKRNPTWLPELFVITHPTIFNPNWVRIHMSPDDRSVMNEFCRALAVLASPDPASDEAFICRFLSPEVEGGTTTSAFLMILSIIAIYLRTSIGRRLAAWPYNGAANVPYIQPPQIQQIPIVTGVRPPLPFGDSRAWNSWYERYNEGLYTSPNYCTEGTWCGYYTGMSNTLRGSVDPPMVGIKFQVVPTPEYRPDELSLRATNCRDGLGLFDVTGGFTHSGDDETGDIEFTALKQYHNNGQAWLWDLKLTPFGLVGYWGSDEQQYGGHGAFGMARLGLVWLWKESWTKE</sequence>
<evidence type="ECO:0000259" key="1">
    <source>
        <dbReference type="PROSITE" id="PS50181"/>
    </source>
</evidence>
<evidence type="ECO:0000313" key="3">
    <source>
        <dbReference type="Proteomes" id="UP001310594"/>
    </source>
</evidence>
<feature type="domain" description="F-box" evidence="1">
    <location>
        <begin position="4"/>
        <end position="50"/>
    </location>
</feature>
<reference evidence="2" key="1">
    <citation type="submission" date="2023-08" db="EMBL/GenBank/DDBJ databases">
        <title>Black Yeasts Isolated from many extreme environments.</title>
        <authorList>
            <person name="Coleine C."/>
            <person name="Stajich J.E."/>
            <person name="Selbmann L."/>
        </authorList>
    </citation>
    <scope>NUCLEOTIDE SEQUENCE</scope>
    <source>
        <strain evidence="2">CCFEE 5810</strain>
    </source>
</reference>
<dbReference type="Proteomes" id="UP001310594">
    <property type="component" value="Unassembled WGS sequence"/>
</dbReference>
<proteinExistence type="predicted"/>
<name>A0AAN7VVG0_9PEZI</name>
<comment type="caution">
    <text evidence="2">The sequence shown here is derived from an EMBL/GenBank/DDBJ whole genome shotgun (WGS) entry which is preliminary data.</text>
</comment>
<organism evidence="2 3">
    <name type="scientific">Elasticomyces elasticus</name>
    <dbReference type="NCBI Taxonomy" id="574655"/>
    <lineage>
        <taxon>Eukaryota</taxon>
        <taxon>Fungi</taxon>
        <taxon>Dikarya</taxon>
        <taxon>Ascomycota</taxon>
        <taxon>Pezizomycotina</taxon>
        <taxon>Dothideomycetes</taxon>
        <taxon>Dothideomycetidae</taxon>
        <taxon>Mycosphaerellales</taxon>
        <taxon>Teratosphaeriaceae</taxon>
        <taxon>Elasticomyces</taxon>
    </lineage>
</organism>
<accession>A0AAN7VVG0</accession>
<dbReference type="EMBL" id="JAVRQU010000003">
    <property type="protein sequence ID" value="KAK5705404.1"/>
    <property type="molecule type" value="Genomic_DNA"/>
</dbReference>
<dbReference type="InterPro" id="IPR036047">
    <property type="entry name" value="F-box-like_dom_sf"/>
</dbReference>
<dbReference type="SUPFAM" id="SSF81383">
    <property type="entry name" value="F-box domain"/>
    <property type="match status" value="1"/>
</dbReference>
<gene>
    <name evidence="2" type="ORF">LTR97_002522</name>
</gene>
<dbReference type="InterPro" id="IPR001810">
    <property type="entry name" value="F-box_dom"/>
</dbReference>